<protein>
    <submittedName>
        <fullName evidence="1">DUF3305 domain-containing protein</fullName>
    </submittedName>
</protein>
<organism evidence="1 2">
    <name type="scientific">Vibrio chanodichtyis</name>
    <dbReference type="NCBI Taxonomy" id="3027932"/>
    <lineage>
        <taxon>Bacteria</taxon>
        <taxon>Pseudomonadati</taxon>
        <taxon>Pseudomonadota</taxon>
        <taxon>Gammaproteobacteria</taxon>
        <taxon>Vibrionales</taxon>
        <taxon>Vibrionaceae</taxon>
        <taxon>Vibrio</taxon>
    </lineage>
</organism>
<dbReference type="EMBL" id="JARBFT010000003">
    <property type="protein sequence ID" value="MDE1514131.1"/>
    <property type="molecule type" value="Genomic_DNA"/>
</dbReference>
<keyword evidence="2" id="KW-1185">Reference proteome</keyword>
<comment type="caution">
    <text evidence="1">The sequence shown here is derived from an EMBL/GenBank/DDBJ whole genome shotgun (WGS) entry which is preliminary data.</text>
</comment>
<dbReference type="InterPro" id="IPR021736">
    <property type="entry name" value="DUF3305"/>
</dbReference>
<name>A0ABT5UXG8_9VIBR</name>
<dbReference type="Proteomes" id="UP001216189">
    <property type="component" value="Unassembled WGS sequence"/>
</dbReference>
<evidence type="ECO:0000313" key="1">
    <source>
        <dbReference type="EMBL" id="MDE1514131.1"/>
    </source>
</evidence>
<accession>A0ABT5UXG8</accession>
<dbReference type="RefSeq" id="WP_274721846.1">
    <property type="nucleotide sequence ID" value="NZ_JARBFT010000003.1"/>
</dbReference>
<evidence type="ECO:0000313" key="2">
    <source>
        <dbReference type="Proteomes" id="UP001216189"/>
    </source>
</evidence>
<sequence>MTEQTSPPFLIDTLYRKTDSAWSLACQLEPHLVLRGRWQTTQWLLHGFSLRSEETSQYIATVHLHLDERTDYRFNLSSQAPKLFLIAENPNEDQPLKIVQLTASQALASRYMDSDYLVLSADMPLPVQAWIEAYIGRHGELLEIRRKKRDGAGRACGN</sequence>
<dbReference type="Pfam" id="PF11749">
    <property type="entry name" value="DUF3305"/>
    <property type="match status" value="1"/>
</dbReference>
<proteinExistence type="predicted"/>
<reference evidence="1 2" key="1">
    <citation type="submission" date="2023-02" db="EMBL/GenBank/DDBJ databases">
        <title>Vibrio intestini sp. nov., a close relative of Vibrio cholerae isolated from the intestine of Healthy Culter dabryi.</title>
        <authorList>
            <person name="Wu N."/>
        </authorList>
    </citation>
    <scope>NUCLEOTIDE SEQUENCE [LARGE SCALE GENOMIC DNA]</scope>
    <source>
        <strain evidence="1 2">DSL-7</strain>
    </source>
</reference>
<gene>
    <name evidence="1" type="ORF">PUN32_03765</name>
</gene>